<keyword evidence="3" id="KW-1185">Reference proteome</keyword>
<keyword evidence="1" id="KW-0479">Metal-binding</keyword>
<sequence>MDDQLIDQKHTLTHHALGTRIVLTVYGDAAAAVLQPSMDLIDGYEDRLTVNRDQSELMDVNHAAGIKPVAISPTSYALVKLAVKYSRQDFGFNALIGPLVKLWKIGFKGANVPAEADLKDRLKLTDPWQVKLDDQARTVYLEQAGMELDLGGIAKGYIADRIKDFWRQQGVTAGIINLGGNLLFVGPSPRRDDGQWVIGVQDPQLHRGENMEVVRQAACSAVTSGIYERFLIKDGRRYHHLIDPRTGYPLDTDLSSVTVFTDQSVMGEIEAKRLFFNGQPIPGWLDRPGNHGAVFIHNDESVENVGV</sequence>
<dbReference type="RefSeq" id="WP_283593291.1">
    <property type="nucleotide sequence ID" value="NZ_JAUDDW010000002.1"/>
</dbReference>
<dbReference type="Proteomes" id="UP001529343">
    <property type="component" value="Unassembled WGS sequence"/>
</dbReference>
<keyword evidence="1" id="KW-0274">FAD</keyword>
<keyword evidence="1 2" id="KW-0808">Transferase</keyword>
<dbReference type="InterPro" id="IPR024932">
    <property type="entry name" value="ApbE"/>
</dbReference>
<comment type="similarity">
    <text evidence="1">Belongs to the ApbE family.</text>
</comment>
<keyword evidence="1" id="KW-0460">Magnesium</keyword>
<keyword evidence="1" id="KW-0285">Flavoprotein</keyword>
<dbReference type="EMBL" id="JAUDDW010000002">
    <property type="protein sequence ID" value="MDM8265761.1"/>
    <property type="molecule type" value="Genomic_DNA"/>
</dbReference>
<protein>
    <recommendedName>
        <fullName evidence="1">FAD:protein FMN transferase</fullName>
        <ecNumber evidence="1">2.7.1.180</ecNumber>
    </recommendedName>
    <alternativeName>
        <fullName evidence="1">Flavin transferase</fullName>
    </alternativeName>
</protein>
<reference evidence="3" key="1">
    <citation type="submission" date="2023-06" db="EMBL/GenBank/DDBJ databases">
        <title>Identification and characterization of horizontal gene transfer across gut microbiota members of farm animals based on homology search.</title>
        <authorList>
            <person name="Zeman M."/>
            <person name="Kubasova T."/>
            <person name="Jahodarova E."/>
            <person name="Nykrynova M."/>
            <person name="Rychlik I."/>
        </authorList>
    </citation>
    <scope>NUCLEOTIDE SEQUENCE [LARGE SCALE GENOMIC DNA]</scope>
    <source>
        <strain evidence="3">161_Gplus</strain>
    </source>
</reference>
<name>A0ABT7UVM9_9LACO</name>
<evidence type="ECO:0000313" key="3">
    <source>
        <dbReference type="Proteomes" id="UP001529343"/>
    </source>
</evidence>
<accession>A0ABT7UVM9</accession>
<proteinExistence type="inferred from homology"/>
<comment type="caution">
    <text evidence="2">The sequence shown here is derived from an EMBL/GenBank/DDBJ whole genome shotgun (WGS) entry which is preliminary data.</text>
</comment>
<dbReference type="GO" id="GO:0016740">
    <property type="term" value="F:transferase activity"/>
    <property type="evidence" value="ECO:0007669"/>
    <property type="project" value="UniProtKB-KW"/>
</dbReference>
<dbReference type="PANTHER" id="PTHR30040:SF2">
    <property type="entry name" value="FAD:PROTEIN FMN TRANSFERASE"/>
    <property type="match status" value="1"/>
</dbReference>
<evidence type="ECO:0000313" key="2">
    <source>
        <dbReference type="EMBL" id="MDM8265761.1"/>
    </source>
</evidence>
<comment type="catalytic activity">
    <reaction evidence="1">
        <text>L-threonyl-[protein] + FAD = FMN-L-threonyl-[protein] + AMP + H(+)</text>
        <dbReference type="Rhea" id="RHEA:36847"/>
        <dbReference type="Rhea" id="RHEA-COMP:11060"/>
        <dbReference type="Rhea" id="RHEA-COMP:11061"/>
        <dbReference type="ChEBI" id="CHEBI:15378"/>
        <dbReference type="ChEBI" id="CHEBI:30013"/>
        <dbReference type="ChEBI" id="CHEBI:57692"/>
        <dbReference type="ChEBI" id="CHEBI:74257"/>
        <dbReference type="ChEBI" id="CHEBI:456215"/>
        <dbReference type="EC" id="2.7.1.180"/>
    </reaction>
</comment>
<gene>
    <name evidence="2" type="ORF">QUW44_01055</name>
</gene>
<organism evidence="2 3">
    <name type="scientific">Limosilactobacillus pontis</name>
    <dbReference type="NCBI Taxonomy" id="35787"/>
    <lineage>
        <taxon>Bacteria</taxon>
        <taxon>Bacillati</taxon>
        <taxon>Bacillota</taxon>
        <taxon>Bacilli</taxon>
        <taxon>Lactobacillales</taxon>
        <taxon>Lactobacillaceae</taxon>
        <taxon>Limosilactobacillus</taxon>
    </lineage>
</organism>
<dbReference type="PANTHER" id="PTHR30040">
    <property type="entry name" value="THIAMINE BIOSYNTHESIS LIPOPROTEIN APBE"/>
    <property type="match status" value="1"/>
</dbReference>
<evidence type="ECO:0000256" key="1">
    <source>
        <dbReference type="PIRNR" id="PIRNR006268"/>
    </source>
</evidence>
<dbReference type="PIRSF" id="PIRSF006268">
    <property type="entry name" value="ApbE"/>
    <property type="match status" value="1"/>
</dbReference>
<dbReference type="Pfam" id="PF02424">
    <property type="entry name" value="ApbE"/>
    <property type="match status" value="1"/>
</dbReference>
<dbReference type="EC" id="2.7.1.180" evidence="1"/>